<keyword evidence="1" id="KW-0472">Membrane</keyword>
<feature type="transmembrane region" description="Helical" evidence="1">
    <location>
        <begin position="148"/>
        <end position="165"/>
    </location>
</feature>
<dbReference type="EMBL" id="AICN01000028">
    <property type="protein sequence ID" value="EHS87061.1"/>
    <property type="molecule type" value="Genomic_DNA"/>
</dbReference>
<feature type="transmembrane region" description="Helical" evidence="1">
    <location>
        <begin position="301"/>
        <end position="321"/>
    </location>
</feature>
<name>H4GJ36_9LACO</name>
<reference evidence="2 3" key="1">
    <citation type="journal article" date="2013" name="Genome Announc.">
        <title>Genome Sequence of Lactobacillus gastricus PS3, a Strain Isolated from Human Milk.</title>
        <authorList>
            <person name="Martin V."/>
            <person name="Cardenas N."/>
            <person name="Jimenez E."/>
            <person name="Maldonado A."/>
            <person name="Rodriguez J.M."/>
            <person name="Fernandez L."/>
        </authorList>
    </citation>
    <scope>NUCLEOTIDE SEQUENCE [LARGE SCALE GENOMIC DNA]</scope>
    <source>
        <strain evidence="2 3">PS3</strain>
    </source>
</reference>
<organism evidence="2 3">
    <name type="scientific">Limosilactobacillus gastricus PS3</name>
    <dbReference type="NCBI Taxonomy" id="1144300"/>
    <lineage>
        <taxon>Bacteria</taxon>
        <taxon>Bacillati</taxon>
        <taxon>Bacillota</taxon>
        <taxon>Bacilli</taxon>
        <taxon>Lactobacillales</taxon>
        <taxon>Lactobacillaceae</taxon>
        <taxon>Limosilactobacillus</taxon>
    </lineage>
</organism>
<dbReference type="Pfam" id="PF07907">
    <property type="entry name" value="YibE_F"/>
    <property type="match status" value="1"/>
</dbReference>
<dbReference type="PATRIC" id="fig|1144300.3.peg.675"/>
<gene>
    <name evidence="2" type="ORF">PS3_6370</name>
</gene>
<feature type="transmembrane region" description="Helical" evidence="1">
    <location>
        <begin position="341"/>
        <end position="364"/>
    </location>
</feature>
<dbReference type="OrthoDB" id="5753718at2"/>
<feature type="transmembrane region" description="Helical" evidence="1">
    <location>
        <begin position="202"/>
        <end position="227"/>
    </location>
</feature>
<proteinExistence type="predicted"/>
<dbReference type="PANTHER" id="PTHR41771:SF1">
    <property type="entry name" value="MEMBRANE PROTEIN"/>
    <property type="match status" value="1"/>
</dbReference>
<evidence type="ECO:0000313" key="3">
    <source>
        <dbReference type="Proteomes" id="UP000004567"/>
    </source>
</evidence>
<evidence type="ECO:0000313" key="2">
    <source>
        <dbReference type="EMBL" id="EHS87061.1"/>
    </source>
</evidence>
<feature type="transmembrane region" description="Helical" evidence="1">
    <location>
        <begin position="126"/>
        <end position="142"/>
    </location>
</feature>
<sequence length="376" mass="41632">MILSWIKAHRLMLIMMIVIGIGAMFFVTHNQTLYRTPIAKVIAVKNGHPQKQTDQFENVDSETNQTLTVRMLNGRYRGQTLTVKNQFSQSGAMDQRYRVGDQIFLTQISKQHGQLSAYIKGYKRDVVLVFLTWLVIALLLLMMTTSGFFALLSVALNVVLFIIAIKLNELTKGDNALLIFSVLAVLFCFLSLLLVLGPNKKMLATFFATVIATSVSMLISLLVMAMTHDRGIYFESMEYVTQVPRSIFIAETLLGSLGAVMDESSDIIATLFELKEIDPEVTAGQLFISGRNIGKTIMGPLINVLFLIFMADTFTSALLYIKNGNNWGYTFAMNMSLGTVQSLVSGIGIVLAIPLVSAFAALLLGKRGKKCQQLQP</sequence>
<evidence type="ECO:0000256" key="1">
    <source>
        <dbReference type="SAM" id="Phobius"/>
    </source>
</evidence>
<protein>
    <submittedName>
        <fullName evidence="2">YibE/F family protein</fullName>
    </submittedName>
</protein>
<feature type="transmembrane region" description="Helical" evidence="1">
    <location>
        <begin position="177"/>
        <end position="196"/>
    </location>
</feature>
<comment type="caution">
    <text evidence="2">The sequence shown here is derived from an EMBL/GenBank/DDBJ whole genome shotgun (WGS) entry which is preliminary data.</text>
</comment>
<dbReference type="InterPro" id="IPR012507">
    <property type="entry name" value="YibE_F"/>
</dbReference>
<dbReference type="Proteomes" id="UP000004567">
    <property type="component" value="Unassembled WGS sequence"/>
</dbReference>
<dbReference type="RefSeq" id="WP_007122069.1">
    <property type="nucleotide sequence ID" value="NZ_AICN01000028.1"/>
</dbReference>
<dbReference type="AlphaFoldDB" id="H4GJ36"/>
<dbReference type="PANTHER" id="PTHR41771">
    <property type="entry name" value="MEMBRANE PROTEIN-RELATED"/>
    <property type="match status" value="1"/>
</dbReference>
<feature type="transmembrane region" description="Helical" evidence="1">
    <location>
        <begin position="6"/>
        <end position="27"/>
    </location>
</feature>
<dbReference type="STRING" id="1144300.PS3_6370"/>
<keyword evidence="1" id="KW-1133">Transmembrane helix</keyword>
<keyword evidence="1" id="KW-0812">Transmembrane</keyword>
<accession>H4GJ36</accession>